<dbReference type="InterPro" id="IPR018247">
    <property type="entry name" value="EF_Hand_1_Ca_BS"/>
</dbReference>
<evidence type="ECO:0000313" key="3">
    <source>
        <dbReference type="Proteomes" id="UP000764110"/>
    </source>
</evidence>
<dbReference type="PANTHER" id="PTHR35896">
    <property type="entry name" value="IG-LIKE DOMAIN-CONTAINING PROTEIN"/>
    <property type="match status" value="1"/>
</dbReference>
<dbReference type="Proteomes" id="UP000764110">
    <property type="component" value="Unassembled WGS sequence"/>
</dbReference>
<organism evidence="2 3">
    <name type="scientific">Metarhizium humberi</name>
    <dbReference type="NCBI Taxonomy" id="2596975"/>
    <lineage>
        <taxon>Eukaryota</taxon>
        <taxon>Fungi</taxon>
        <taxon>Dikarya</taxon>
        <taxon>Ascomycota</taxon>
        <taxon>Pezizomycotina</taxon>
        <taxon>Sordariomycetes</taxon>
        <taxon>Hypocreomycetidae</taxon>
        <taxon>Hypocreales</taxon>
        <taxon>Clavicipitaceae</taxon>
        <taxon>Metarhizium</taxon>
    </lineage>
</organism>
<dbReference type="EMBL" id="JACEFI010000003">
    <property type="protein sequence ID" value="KAH0599411.1"/>
    <property type="molecule type" value="Genomic_DNA"/>
</dbReference>
<dbReference type="PANTHER" id="PTHR35896:SF3">
    <property type="entry name" value="MAJOR FACILITATOR SUPERFAMILY TRANSPORTER"/>
    <property type="match status" value="1"/>
</dbReference>
<gene>
    <name evidence="2" type="ORF">MHUMG1_02198</name>
</gene>
<protein>
    <submittedName>
        <fullName evidence="2">Uncharacterized protein</fullName>
    </submittedName>
</protein>
<feature type="compositionally biased region" description="Polar residues" evidence="1">
    <location>
        <begin position="241"/>
        <end position="251"/>
    </location>
</feature>
<proteinExistence type="predicted"/>
<dbReference type="PROSITE" id="PS00018">
    <property type="entry name" value="EF_HAND_1"/>
    <property type="match status" value="1"/>
</dbReference>
<evidence type="ECO:0000313" key="2">
    <source>
        <dbReference type="EMBL" id="KAH0599411.1"/>
    </source>
</evidence>
<keyword evidence="3" id="KW-1185">Reference proteome</keyword>
<dbReference type="InterPro" id="IPR053008">
    <property type="entry name" value="Phomopsin_biosynth_assoc"/>
</dbReference>
<name>A0A9P8MDC3_9HYPO</name>
<dbReference type="AlphaFoldDB" id="A0A9P8MDC3"/>
<reference evidence="2 3" key="1">
    <citation type="submission" date="2020-07" db="EMBL/GenBank/DDBJ databases">
        <title>Metarhizium humberi genome.</title>
        <authorList>
            <person name="Lysoe E."/>
        </authorList>
    </citation>
    <scope>NUCLEOTIDE SEQUENCE [LARGE SCALE GENOMIC DNA]</scope>
    <source>
        <strain evidence="2 3">ESALQ1638</strain>
    </source>
</reference>
<feature type="region of interest" description="Disordered" evidence="1">
    <location>
        <begin position="231"/>
        <end position="251"/>
    </location>
</feature>
<sequence>MAAWLTSHIIVSAILGTVLVLNIKANFREAGLLHKDTVSTNIPAEFGGLPVRHDNSKGPYVTCQSTGGPDAARQAGCKFDLFVNGWVPAPCFDGQKHDYFVEQHDYYFWVDKEKRQRIPQEKLLEGTLEYPELFVSFEEHYEHCRYLLNATKRMGQITTSSVAIGRKIQSADTGSDIRPSVTTHVFSLRPRRVAQAKASESQLYVNIPHITDPEHFIMGFKYNRVNSDTEEQSLTVDGDNPSDSSAKYTKQNHLPSRKGFKISLSVAKDLILISFALLGFISLVQPKSSDHADGAAIDKHHQAIPALTSCDCGNSTAEAVQLGCKYDSLAAAWLPEHCRDDGLTAEFERSGPGPGGKWTYWADGNHTQEISIEEIAKMADDTDGRFHMTGHWHVIHCIFYWRKEQRARFNGKIVEPRSYSEAHSKHCGKIFLDPGRDTIAGVALNTDAE</sequence>
<accession>A0A9P8MDC3</accession>
<evidence type="ECO:0000256" key="1">
    <source>
        <dbReference type="SAM" id="MobiDB-lite"/>
    </source>
</evidence>
<comment type="caution">
    <text evidence="2">The sequence shown here is derived from an EMBL/GenBank/DDBJ whole genome shotgun (WGS) entry which is preliminary data.</text>
</comment>